<dbReference type="GO" id="GO:0015074">
    <property type="term" value="P:DNA integration"/>
    <property type="evidence" value="ECO:0007669"/>
    <property type="project" value="InterPro"/>
</dbReference>
<dbReference type="FunFam" id="3.30.70.270:FF:000020">
    <property type="entry name" value="Transposon Tf2-6 polyprotein-like Protein"/>
    <property type="match status" value="1"/>
</dbReference>
<keyword evidence="5" id="KW-0963">Cytoplasm</keyword>
<dbReference type="InterPro" id="IPR050951">
    <property type="entry name" value="Retrovirus_Pol_polyprotein"/>
</dbReference>
<dbReference type="InterPro" id="IPR043502">
    <property type="entry name" value="DNA/RNA_pol_sf"/>
</dbReference>
<evidence type="ECO:0000256" key="3">
    <source>
        <dbReference type="ARBA" id="ARBA00004496"/>
    </source>
</evidence>
<dbReference type="GO" id="GO:0005737">
    <property type="term" value="C:cytoplasm"/>
    <property type="evidence" value="ECO:0007669"/>
    <property type="project" value="UniProtKB-SubCell"/>
</dbReference>
<keyword evidence="6" id="KW-0808">Transferase</keyword>
<keyword evidence="12" id="KW-0695">RNA-directed DNA polymerase</keyword>
<gene>
    <name evidence="18" type="ORF">DAKH74_049420</name>
</gene>
<dbReference type="Pfam" id="PF00078">
    <property type="entry name" value="RVT_1"/>
    <property type="match status" value="1"/>
</dbReference>
<dbReference type="SUPFAM" id="SSF56672">
    <property type="entry name" value="DNA/RNA polymerases"/>
    <property type="match status" value="1"/>
</dbReference>
<dbReference type="CDD" id="cd01647">
    <property type="entry name" value="RT_LTR"/>
    <property type="match status" value="1"/>
</dbReference>
<evidence type="ECO:0000256" key="7">
    <source>
        <dbReference type="ARBA" id="ARBA00022695"/>
    </source>
</evidence>
<sequence>MLFERGQSPEVQIQKIKTELLVSVGEPLLSIPLRLHKQGKQTLALLDTGASANFIEVRIARTLHLKPQKLVTNRKVSGAWGSTMNITHFVKVRFHYDGSSYEEVFYVLPTQLPRPIILGLPFLRTNPELLQALLPKPGSDSESLSFISPRQARKMLKCPDNEAFLLWVSDSDQPVSSSLPNEILEQYGDVVVDELPKLEGGTTSSTPTIQHYVTLKPDAAPVAKRAYRLSPADQAELEKQLKELIADEKIVPSDSPFASPILFVKKKDGSKRLCVDYRALNEITVKSRFPLPLIEDVLDNLRGATVFSKLDLISGYHQVSINPPDRHKTAFITSHGQYSWNVMPFGLTNAPATFQRLMNHVLRDEIHKICEVYLDDILIFSKNEEEHRRHLDIVLSKLRKHQLFAKRSKCHFFLKQVQFLGHVISQSGIAVDPEKTTAITNWPMLKTFKDAQRFLGLTGYYRRFIKDFSAIAKPLHEFAAKKSPWSNECVDAFNRLKECLTSPPVLLPFDPSCDLVLTTDASSNCIGAVLELHSAGKCLGAVAYMSHLLHDNEIQWPIREKELFAVIFAFRKWRHYLLGSHVVVQTDHQSLQYLQLGKAHNDNQRVARWWDFLADYDYEIRYIPGTKNHVDALSRVPTEVLTALNVSSFELSPATITTLQQEYTADAFFSRVLHALNNPQEIPDADLRSRITNFSLHEGILRYRHAPGLPERTCLPKGTIRQKVLRHHHDSASASHPGPMRTLQALILYFYWPGMEADVKSYCSTCDACQHNKHPVLAPPGVFHPLPIPNARWASISIDFLTGLPTSYDADAILVVVDRLTKMAHFIRTNKTATANDTADLLVDHVIKHHGTPVSIVSDQDIVLTSQYWQRFCQRLNIHLEFTSSYNPSANGQVERLNRTLVEMLRHYCAEHPSEWALLLPTAEFAYNNSYQVSIQCTPFFANTGYHPRMPGFHNLITSAGLQETAPIGSELRDLDDYAVRQQTTLLFFQERLAHAQSHQALVYNTHHRPVHFKAGDLVLVHRDAYFPQLTAGQKLHHIWYGPFPVTHYERQNCTLQLPQQRNRRDTTVHVKFLRHYNSRLQSAATAPPVTVDQIQERANDVVSIVRYCTNPPCAEVQWNNAESHDTSWIPIAPLRDHPKFLSLLDDFDGLNTTHGHNRFRKHR</sequence>
<dbReference type="FunFam" id="3.30.420.10:FF:000032">
    <property type="entry name" value="Retrovirus-related Pol polyprotein from transposon 297-like Protein"/>
    <property type="match status" value="1"/>
</dbReference>
<dbReference type="PROSITE" id="PS50878">
    <property type="entry name" value="RT_POL"/>
    <property type="match status" value="1"/>
</dbReference>
<evidence type="ECO:0000256" key="11">
    <source>
        <dbReference type="ARBA" id="ARBA00022884"/>
    </source>
</evidence>
<protein>
    <recommendedName>
        <fullName evidence="4">RNA-directed DNA polymerase</fullName>
        <ecNumber evidence="4">2.7.7.49</ecNumber>
    </recommendedName>
</protein>
<dbReference type="InterPro" id="IPR012337">
    <property type="entry name" value="RNaseH-like_sf"/>
</dbReference>
<dbReference type="Gene3D" id="3.30.70.270">
    <property type="match status" value="2"/>
</dbReference>
<evidence type="ECO:0000256" key="12">
    <source>
        <dbReference type="ARBA" id="ARBA00022918"/>
    </source>
</evidence>
<comment type="function">
    <text evidence="14">Reverse transcriptase/ribonuclease H (RT) is a multifunctional enzyme that catalyzes the conversion of the retro-elements RNA genome into dsDNA within the VLP. The enzyme displays a DNA polymerase activity that can copy either DNA or RNA templates, and a ribonuclease H (RNase H) activity that cleaves the RNA strand of RNA-DNA heteroduplexes during plus-strand synthesis and hydrolyzes RNA primers. The conversion leads to a linear dsDNA copy of the retrotransposon that includes long terminal repeats (LTRs) at both ends.</text>
</comment>
<keyword evidence="7" id="KW-0548">Nucleotidyltransferase</keyword>
<name>A0AAV5S3Q7_MAUHU</name>
<comment type="subcellular location">
    <subcellularLocation>
        <location evidence="3">Cytoplasm</location>
    </subcellularLocation>
    <subcellularLocation>
        <location evidence="2">Nucleus</location>
    </subcellularLocation>
</comment>
<keyword evidence="9" id="KW-0255">Endonuclease</keyword>
<dbReference type="Pfam" id="PF17917">
    <property type="entry name" value="RT_RNaseH"/>
    <property type="match status" value="1"/>
</dbReference>
<accession>A0AAV5S3Q7</accession>
<dbReference type="SUPFAM" id="SSF53098">
    <property type="entry name" value="Ribonuclease H-like"/>
    <property type="match status" value="1"/>
</dbReference>
<dbReference type="Gene3D" id="3.10.10.10">
    <property type="entry name" value="HIV Type 1 Reverse Transcriptase, subunit A, domain 1"/>
    <property type="match status" value="1"/>
</dbReference>
<evidence type="ECO:0000259" key="16">
    <source>
        <dbReference type="PROSITE" id="PS50878"/>
    </source>
</evidence>
<dbReference type="InterPro" id="IPR043128">
    <property type="entry name" value="Rev_trsase/Diguanyl_cyclase"/>
</dbReference>
<keyword evidence="19" id="KW-1185">Reference proteome</keyword>
<evidence type="ECO:0000256" key="1">
    <source>
        <dbReference type="ARBA" id="ARBA00000077"/>
    </source>
</evidence>
<evidence type="ECO:0000256" key="6">
    <source>
        <dbReference type="ARBA" id="ARBA00022679"/>
    </source>
</evidence>
<dbReference type="InterPro" id="IPR041588">
    <property type="entry name" value="Integrase_H2C2"/>
</dbReference>
<comment type="catalytic activity">
    <reaction evidence="1">
        <text>Endonucleolytic cleavage to 5'-phosphomonoester.</text>
        <dbReference type="EC" id="3.1.26.4"/>
    </reaction>
</comment>
<dbReference type="InterPro" id="IPR036397">
    <property type="entry name" value="RNaseH_sf"/>
</dbReference>
<evidence type="ECO:0000259" key="17">
    <source>
        <dbReference type="PROSITE" id="PS50994"/>
    </source>
</evidence>
<dbReference type="InterPro" id="IPR001584">
    <property type="entry name" value="Integrase_cat-core"/>
</dbReference>
<evidence type="ECO:0000256" key="4">
    <source>
        <dbReference type="ARBA" id="ARBA00012493"/>
    </source>
</evidence>
<dbReference type="Proteomes" id="UP001377567">
    <property type="component" value="Unassembled WGS sequence"/>
</dbReference>
<dbReference type="Pfam" id="PF00665">
    <property type="entry name" value="rve"/>
    <property type="match status" value="1"/>
</dbReference>
<dbReference type="Pfam" id="PF13650">
    <property type="entry name" value="Asp_protease_2"/>
    <property type="match status" value="1"/>
</dbReference>
<dbReference type="Pfam" id="PF17921">
    <property type="entry name" value="Integrase_H2C2"/>
    <property type="match status" value="1"/>
</dbReference>
<evidence type="ECO:0000256" key="13">
    <source>
        <dbReference type="ARBA" id="ARBA00023242"/>
    </source>
</evidence>
<dbReference type="PANTHER" id="PTHR37984:SF5">
    <property type="entry name" value="PROTEIN NYNRIN-LIKE"/>
    <property type="match status" value="1"/>
</dbReference>
<dbReference type="InterPro" id="IPR000477">
    <property type="entry name" value="RT_dom"/>
</dbReference>
<dbReference type="GO" id="GO:0005634">
    <property type="term" value="C:nucleus"/>
    <property type="evidence" value="ECO:0007669"/>
    <property type="project" value="UniProtKB-SubCell"/>
</dbReference>
<reference evidence="18 19" key="1">
    <citation type="journal article" date="2023" name="Elife">
        <title>Identification of key yeast species and microbe-microbe interactions impacting larval growth of Drosophila in the wild.</title>
        <authorList>
            <person name="Mure A."/>
            <person name="Sugiura Y."/>
            <person name="Maeda R."/>
            <person name="Honda K."/>
            <person name="Sakurai N."/>
            <person name="Takahashi Y."/>
            <person name="Watada M."/>
            <person name="Katoh T."/>
            <person name="Gotoh A."/>
            <person name="Gotoh Y."/>
            <person name="Taniguchi I."/>
            <person name="Nakamura K."/>
            <person name="Hayashi T."/>
            <person name="Katayama T."/>
            <person name="Uemura T."/>
            <person name="Hattori Y."/>
        </authorList>
    </citation>
    <scope>NUCLEOTIDE SEQUENCE [LARGE SCALE GENOMIC DNA]</scope>
    <source>
        <strain evidence="18 19">KH-74</strain>
    </source>
</reference>
<dbReference type="SUPFAM" id="SSF50630">
    <property type="entry name" value="Acid proteases"/>
    <property type="match status" value="1"/>
</dbReference>
<dbReference type="GO" id="GO:0003723">
    <property type="term" value="F:RNA binding"/>
    <property type="evidence" value="ECO:0007669"/>
    <property type="project" value="UniProtKB-KW"/>
</dbReference>
<keyword evidence="13" id="KW-0539">Nucleus</keyword>
<evidence type="ECO:0000256" key="10">
    <source>
        <dbReference type="ARBA" id="ARBA00022801"/>
    </source>
</evidence>
<keyword evidence="10" id="KW-0378">Hydrolase</keyword>
<evidence type="ECO:0000256" key="9">
    <source>
        <dbReference type="ARBA" id="ARBA00022759"/>
    </source>
</evidence>
<keyword evidence="8" id="KW-0540">Nuclease</keyword>
<proteinExistence type="predicted"/>
<dbReference type="Gene3D" id="1.10.340.70">
    <property type="match status" value="1"/>
</dbReference>
<feature type="domain" description="Reverse transcriptase" evidence="16">
    <location>
        <begin position="245"/>
        <end position="424"/>
    </location>
</feature>
<dbReference type="InterPro" id="IPR021109">
    <property type="entry name" value="Peptidase_aspartic_dom_sf"/>
</dbReference>
<dbReference type="FunFam" id="1.10.340.70:FF:000001">
    <property type="entry name" value="Retrovirus-related Pol polyprotein from transposon gypsy-like Protein"/>
    <property type="match status" value="1"/>
</dbReference>
<evidence type="ECO:0000313" key="19">
    <source>
        <dbReference type="Proteomes" id="UP001377567"/>
    </source>
</evidence>
<dbReference type="PANTHER" id="PTHR37984">
    <property type="entry name" value="PROTEIN CBG26694"/>
    <property type="match status" value="1"/>
</dbReference>
<dbReference type="GO" id="GO:0004523">
    <property type="term" value="F:RNA-DNA hybrid ribonuclease activity"/>
    <property type="evidence" value="ECO:0007669"/>
    <property type="project" value="UniProtKB-EC"/>
</dbReference>
<keyword evidence="11" id="KW-0694">RNA-binding</keyword>
<dbReference type="GO" id="GO:0003964">
    <property type="term" value="F:RNA-directed DNA polymerase activity"/>
    <property type="evidence" value="ECO:0007669"/>
    <property type="project" value="UniProtKB-KW"/>
</dbReference>
<evidence type="ECO:0000256" key="8">
    <source>
        <dbReference type="ARBA" id="ARBA00022722"/>
    </source>
</evidence>
<evidence type="ECO:0000256" key="5">
    <source>
        <dbReference type="ARBA" id="ARBA00022490"/>
    </source>
</evidence>
<evidence type="ECO:0000256" key="14">
    <source>
        <dbReference type="ARBA" id="ARBA00025590"/>
    </source>
</evidence>
<dbReference type="CDD" id="cd09274">
    <property type="entry name" value="RNase_HI_RT_Ty3"/>
    <property type="match status" value="1"/>
</dbReference>
<dbReference type="EC" id="2.7.7.49" evidence="4"/>
<dbReference type="Gene3D" id="3.30.420.10">
    <property type="entry name" value="Ribonuclease H-like superfamily/Ribonuclease H"/>
    <property type="match status" value="1"/>
</dbReference>
<evidence type="ECO:0000256" key="15">
    <source>
        <dbReference type="ARBA" id="ARBA00025615"/>
    </source>
</evidence>
<comment type="caution">
    <text evidence="18">The sequence shown here is derived from an EMBL/GenBank/DDBJ whole genome shotgun (WGS) entry which is preliminary data.</text>
</comment>
<feature type="domain" description="Integrase catalytic" evidence="17">
    <location>
        <begin position="785"/>
        <end position="956"/>
    </location>
</feature>
<organism evidence="18 19">
    <name type="scientific">Maudiozyma humilis</name>
    <name type="common">Sour dough yeast</name>
    <name type="synonym">Kazachstania humilis</name>
    <dbReference type="NCBI Taxonomy" id="51915"/>
    <lineage>
        <taxon>Eukaryota</taxon>
        <taxon>Fungi</taxon>
        <taxon>Dikarya</taxon>
        <taxon>Ascomycota</taxon>
        <taxon>Saccharomycotina</taxon>
        <taxon>Saccharomycetes</taxon>
        <taxon>Saccharomycetales</taxon>
        <taxon>Saccharomycetaceae</taxon>
        <taxon>Maudiozyma</taxon>
    </lineage>
</organism>
<dbReference type="CDD" id="cd00303">
    <property type="entry name" value="retropepsin_like"/>
    <property type="match status" value="1"/>
</dbReference>
<evidence type="ECO:0000313" key="18">
    <source>
        <dbReference type="EMBL" id="GMM58325.1"/>
    </source>
</evidence>
<evidence type="ECO:0000256" key="2">
    <source>
        <dbReference type="ARBA" id="ARBA00004123"/>
    </source>
</evidence>
<comment type="function">
    <text evidence="15">Integrase (IN) targets the VLP to the nucleus, where a subparticle preintegration complex (PIC) containing at least integrase and the newly synthesized dsDNA copy of the retrotransposon must transit the nuclear membrane. Once in the nucleus, integrase performs the integration of the dsDNA into the host genome.</text>
</comment>
<dbReference type="Gene3D" id="2.40.70.10">
    <property type="entry name" value="Acid Proteases"/>
    <property type="match status" value="1"/>
</dbReference>
<dbReference type="InterPro" id="IPR041373">
    <property type="entry name" value="RT_RNaseH"/>
</dbReference>
<dbReference type="EMBL" id="BTGD01000025">
    <property type="protein sequence ID" value="GMM58325.1"/>
    <property type="molecule type" value="Genomic_DNA"/>
</dbReference>
<dbReference type="PROSITE" id="PS50994">
    <property type="entry name" value="INTEGRASE"/>
    <property type="match status" value="1"/>
</dbReference>
<dbReference type="AlphaFoldDB" id="A0AAV5S3Q7"/>